<dbReference type="GO" id="GO:0010447">
    <property type="term" value="P:response to acidic pH"/>
    <property type="evidence" value="ECO:0007669"/>
    <property type="project" value="InterPro"/>
</dbReference>
<dbReference type="SUPFAM" id="SSF57667">
    <property type="entry name" value="beta-beta-alpha zinc fingers"/>
    <property type="match status" value="1"/>
</dbReference>
<dbReference type="Pfam" id="PF23118">
    <property type="entry name" value="zf-C2H2_STOP2_C"/>
    <property type="match status" value="1"/>
</dbReference>
<dbReference type="InterPro" id="IPR059161">
    <property type="entry name" value="Znf-C2H2_STOP1/2_3rd"/>
</dbReference>
<evidence type="ECO:0000259" key="11">
    <source>
        <dbReference type="PROSITE" id="PS50157"/>
    </source>
</evidence>
<evidence type="ECO:0000256" key="4">
    <source>
        <dbReference type="ARBA" id="ARBA00022771"/>
    </source>
</evidence>
<dbReference type="InterPro" id="IPR013087">
    <property type="entry name" value="Znf_C2H2_type"/>
</dbReference>
<comment type="subcellular location">
    <subcellularLocation>
        <location evidence="1">Nucleus</location>
    </subcellularLocation>
</comment>
<evidence type="ECO:0000256" key="1">
    <source>
        <dbReference type="ARBA" id="ARBA00004123"/>
    </source>
</evidence>
<reference evidence="13" key="1">
    <citation type="journal article" date="2010" name="Nat. Biotechnol.">
        <title>Draft genome sequence of the oilseed species Ricinus communis.</title>
        <authorList>
            <person name="Chan A.P."/>
            <person name="Crabtree J."/>
            <person name="Zhao Q."/>
            <person name="Lorenzi H."/>
            <person name="Orvis J."/>
            <person name="Puiu D."/>
            <person name="Melake-Berhan A."/>
            <person name="Jones K.M."/>
            <person name="Redman J."/>
            <person name="Chen G."/>
            <person name="Cahoon E.B."/>
            <person name="Gedil M."/>
            <person name="Stanke M."/>
            <person name="Haas B.J."/>
            <person name="Wortman J.R."/>
            <person name="Fraser-Liggett C.M."/>
            <person name="Ravel J."/>
            <person name="Rabinowicz P.D."/>
        </authorList>
    </citation>
    <scope>NUCLEOTIDE SEQUENCE [LARGE SCALE GENOMIC DNA]</scope>
    <source>
        <strain evidence="13">cv. Hale</strain>
    </source>
</reference>
<feature type="domain" description="C2H2-type" evidence="11">
    <location>
        <begin position="134"/>
        <end position="161"/>
    </location>
</feature>
<dbReference type="Pfam" id="PF23115">
    <property type="entry name" value="zf-C2H2_STOP2_3rd"/>
    <property type="match status" value="1"/>
</dbReference>
<dbReference type="PANTHER" id="PTHR46352:SF14">
    <property type="entry name" value="PROTEIN SENSITIVE TO PROTON RHIZOTOXICITY 2-LIKE"/>
    <property type="match status" value="1"/>
</dbReference>
<dbReference type="PROSITE" id="PS00028">
    <property type="entry name" value="ZINC_FINGER_C2H2_1"/>
    <property type="match status" value="1"/>
</dbReference>
<sequence>MSNSGQSSRAPAANLDPRVPLLKLSMVRERMDSLQQFLSNSVNSNALMSKDEMDMVSAEISTAIQQIIVNGTALLSCSQSVDKHSDLKTQTKITNQSENKKSSLEVEDKDDLDLELDSDIVEMDAVELLAEHVHFCEICGKGFKRDANLRMHMRAHGNQFKTPEALSRPDKGNEFLATGRKRRFSCPYEGCNRNKKHKKFRPLKSVVCVRNHFKRSHCPKMYSCNRCKKRSFSVVADLRSHLKHCGESRWRCSCGTTFSRKDKLFGHMTLFEGHMPAVVGEDEDKDKGKSGAVAVEEDEEEEGGVVKGEKLIGNCMDNDLFEGLLEGFGSFDEYNLQDVFFESPSNSSNNNNNWGHDDFYGFSQS</sequence>
<dbReference type="Proteomes" id="UP000008311">
    <property type="component" value="Unassembled WGS sequence"/>
</dbReference>
<dbReference type="PANTHER" id="PTHR46352">
    <property type="entry name" value="PROTEIN SENSITIVE TO PROTON RHIZOTOXICITY 1"/>
    <property type="match status" value="1"/>
</dbReference>
<dbReference type="FunFam" id="3.30.160.60:FF:000100">
    <property type="entry name" value="Zinc finger 45-like"/>
    <property type="match status" value="1"/>
</dbReference>
<dbReference type="Gene3D" id="3.30.160.60">
    <property type="entry name" value="Classic Zinc Finger"/>
    <property type="match status" value="2"/>
</dbReference>
<keyword evidence="13" id="KW-1185">Reference proteome</keyword>
<dbReference type="InParanoid" id="B9T3M0"/>
<evidence type="ECO:0000256" key="9">
    <source>
        <dbReference type="PROSITE-ProRule" id="PRU00042"/>
    </source>
</evidence>
<dbReference type="InterPro" id="IPR058196">
    <property type="entry name" value="zf-C2H2_STOP1/2_C"/>
</dbReference>
<protein>
    <submittedName>
        <fullName evidence="12">TRANSPARENT TESTA 1 protein, putative</fullName>
    </submittedName>
</protein>
<dbReference type="PROSITE" id="PS50157">
    <property type="entry name" value="ZINC_FINGER_C2H2_2"/>
    <property type="match status" value="1"/>
</dbReference>
<dbReference type="SMART" id="SM00355">
    <property type="entry name" value="ZnF_C2H2"/>
    <property type="match status" value="4"/>
</dbReference>
<dbReference type="STRING" id="3988.B9T3M0"/>
<dbReference type="GO" id="GO:0008270">
    <property type="term" value="F:zinc ion binding"/>
    <property type="evidence" value="ECO:0007669"/>
    <property type="project" value="UniProtKB-KW"/>
</dbReference>
<dbReference type="OrthoDB" id="8113227at2759"/>
<evidence type="ECO:0000256" key="8">
    <source>
        <dbReference type="ARBA" id="ARBA00023242"/>
    </source>
</evidence>
<keyword evidence="3" id="KW-0677">Repeat</keyword>
<dbReference type="AlphaFoldDB" id="B9T3M0"/>
<evidence type="ECO:0000256" key="3">
    <source>
        <dbReference type="ARBA" id="ARBA00022737"/>
    </source>
</evidence>
<evidence type="ECO:0000313" key="13">
    <source>
        <dbReference type="Proteomes" id="UP000008311"/>
    </source>
</evidence>
<dbReference type="OMA" id="DDYCLRE"/>
<evidence type="ECO:0000256" key="5">
    <source>
        <dbReference type="ARBA" id="ARBA00022833"/>
    </source>
</evidence>
<keyword evidence="6" id="KW-0805">Transcription regulation</keyword>
<accession>B9T3M0</accession>
<evidence type="ECO:0000313" key="12">
    <source>
        <dbReference type="EMBL" id="EEF29546.1"/>
    </source>
</evidence>
<evidence type="ECO:0000256" key="7">
    <source>
        <dbReference type="ARBA" id="ARBA00023163"/>
    </source>
</evidence>
<dbReference type="GO" id="GO:0010044">
    <property type="term" value="P:response to aluminum ion"/>
    <property type="evidence" value="ECO:0007669"/>
    <property type="project" value="InterPro"/>
</dbReference>
<name>B9T3M0_RICCO</name>
<evidence type="ECO:0000256" key="2">
    <source>
        <dbReference type="ARBA" id="ARBA00022723"/>
    </source>
</evidence>
<proteinExistence type="predicted"/>
<keyword evidence="4 9" id="KW-0863">Zinc-finger</keyword>
<evidence type="ECO:0000256" key="10">
    <source>
        <dbReference type="SAM" id="MobiDB-lite"/>
    </source>
</evidence>
<dbReference type="InterPro" id="IPR036236">
    <property type="entry name" value="Znf_C2H2_sf"/>
</dbReference>
<keyword evidence="8" id="KW-0539">Nucleus</keyword>
<keyword evidence="2" id="KW-0479">Metal-binding</keyword>
<dbReference type="InterPro" id="IPR044300">
    <property type="entry name" value="STOP1/2"/>
</dbReference>
<evidence type="ECO:0000256" key="6">
    <source>
        <dbReference type="ARBA" id="ARBA00023015"/>
    </source>
</evidence>
<keyword evidence="7" id="KW-0804">Transcription</keyword>
<gene>
    <name evidence="12" type="ORF">RCOM_0178540</name>
</gene>
<dbReference type="EMBL" id="EQ974426">
    <property type="protein sequence ID" value="EEF29546.1"/>
    <property type="molecule type" value="Genomic_DNA"/>
</dbReference>
<organism evidence="12 13">
    <name type="scientific">Ricinus communis</name>
    <name type="common">Castor bean</name>
    <dbReference type="NCBI Taxonomy" id="3988"/>
    <lineage>
        <taxon>Eukaryota</taxon>
        <taxon>Viridiplantae</taxon>
        <taxon>Streptophyta</taxon>
        <taxon>Embryophyta</taxon>
        <taxon>Tracheophyta</taxon>
        <taxon>Spermatophyta</taxon>
        <taxon>Magnoliopsida</taxon>
        <taxon>eudicotyledons</taxon>
        <taxon>Gunneridae</taxon>
        <taxon>Pentapetalae</taxon>
        <taxon>rosids</taxon>
        <taxon>fabids</taxon>
        <taxon>Malpighiales</taxon>
        <taxon>Euphorbiaceae</taxon>
        <taxon>Acalyphoideae</taxon>
        <taxon>Acalypheae</taxon>
        <taxon>Ricinus</taxon>
    </lineage>
</organism>
<dbReference type="KEGG" id="rcu:8278063"/>
<dbReference type="eggNOG" id="KOG1721">
    <property type="taxonomic scope" value="Eukaryota"/>
</dbReference>
<feature type="region of interest" description="Disordered" evidence="10">
    <location>
        <begin position="280"/>
        <end position="300"/>
    </location>
</feature>
<keyword evidence="5" id="KW-0862">Zinc</keyword>